<gene>
    <name evidence="1" type="ORF">FC752_04260</name>
</gene>
<protein>
    <recommendedName>
        <fullName evidence="3">Restriction endonuclease</fullName>
    </recommendedName>
</protein>
<sequence length="228" mass="26126">MITIHTLKSAINEVFYELKSQNPTLDNYQLWEETLKIELPKYFASKPNNVHLLSKKFEEFEENLYPYLDKIKSTALTRKNNIYELLGAPTLSSANAITRGINTKLGLFWEELANLSPNVFSPEKELGLKLQGVDVITYIDNNLYFTQLKTQKNTLTGSQAPRLTGELSRYKYSLLAACINTNCGWTYGGPIQRVVGDEYWRLTGLSYSDILTHLKILLDNIEEFLIED</sequence>
<evidence type="ECO:0008006" key="3">
    <source>
        <dbReference type="Google" id="ProtNLM"/>
    </source>
</evidence>
<dbReference type="RefSeq" id="WP_052599533.1">
    <property type="nucleotide sequence ID" value="NZ_CP006837.1"/>
</dbReference>
<proteinExistence type="predicted"/>
<dbReference type="Proteomes" id="UP000308539">
    <property type="component" value="Unassembled WGS sequence"/>
</dbReference>
<evidence type="ECO:0000313" key="2">
    <source>
        <dbReference type="Proteomes" id="UP000308539"/>
    </source>
</evidence>
<evidence type="ECO:0000313" key="1">
    <source>
        <dbReference type="EMBL" id="TKI66465.1"/>
    </source>
</evidence>
<reference evidence="1 2" key="1">
    <citation type="submission" date="2019-04" db="EMBL/GenBank/DDBJ databases">
        <title>Lysinibacillus genome sequencing.</title>
        <authorList>
            <person name="Dunlap C."/>
        </authorList>
    </citation>
    <scope>NUCLEOTIDE SEQUENCE [LARGE SCALE GENOMIC DNA]</scope>
    <source>
        <strain evidence="1 2">NBRC 109424</strain>
    </source>
</reference>
<organism evidence="1 2">
    <name type="scientific">Lysinibacillus varians</name>
    <dbReference type="NCBI Taxonomy" id="1145276"/>
    <lineage>
        <taxon>Bacteria</taxon>
        <taxon>Bacillati</taxon>
        <taxon>Bacillota</taxon>
        <taxon>Bacilli</taxon>
        <taxon>Bacillales</taxon>
        <taxon>Bacillaceae</taxon>
        <taxon>Lysinibacillus</taxon>
    </lineage>
</organism>
<name>A0ABY2TDR8_9BACI</name>
<dbReference type="EMBL" id="SZPV01000011">
    <property type="protein sequence ID" value="TKI66465.1"/>
    <property type="molecule type" value="Genomic_DNA"/>
</dbReference>
<keyword evidence="2" id="KW-1185">Reference proteome</keyword>
<accession>A0ABY2TDR8</accession>
<comment type="caution">
    <text evidence="1">The sequence shown here is derived from an EMBL/GenBank/DDBJ whole genome shotgun (WGS) entry which is preliminary data.</text>
</comment>